<feature type="transmembrane region" description="Helical" evidence="1">
    <location>
        <begin position="103"/>
        <end position="123"/>
    </location>
</feature>
<name>A0A5J4L2U9_9ZZZZ</name>
<dbReference type="PANTHER" id="PTHR35867">
    <property type="entry name" value="PROTEIN RSEC"/>
    <property type="match status" value="1"/>
</dbReference>
<dbReference type="AlphaFoldDB" id="A0A5J4L2U9"/>
<protein>
    <recommendedName>
        <fullName evidence="3">Fis family transcriptional regulator</fullName>
    </recommendedName>
</protein>
<evidence type="ECO:0000313" key="2">
    <source>
        <dbReference type="EMBL" id="GER93171.1"/>
    </source>
</evidence>
<keyword evidence="1" id="KW-0472">Membrane</keyword>
<dbReference type="EMBL" id="BLAB01000001">
    <property type="protein sequence ID" value="GER93171.1"/>
    <property type="molecule type" value="Genomic_DNA"/>
</dbReference>
<keyword evidence="1" id="KW-1133">Transmembrane helix</keyword>
<dbReference type="PANTHER" id="PTHR35867:SF1">
    <property type="entry name" value="PROTEIN RSEC"/>
    <property type="match status" value="1"/>
</dbReference>
<gene>
    <name evidence="2" type="ORF">A45J_0904</name>
</gene>
<evidence type="ECO:0008006" key="3">
    <source>
        <dbReference type="Google" id="ProtNLM"/>
    </source>
</evidence>
<feature type="transmembrane region" description="Helical" evidence="1">
    <location>
        <begin position="76"/>
        <end position="97"/>
    </location>
</feature>
<dbReference type="InterPro" id="IPR007359">
    <property type="entry name" value="SigmaE_reg_RseC_MucC"/>
</dbReference>
<sequence length="165" mass="17852">MKPSIPEIGTVIKIHEDTATVMLKGGESCKGCGQAKMGLCNAASTNMMLTVKNYIGANIGDKVVIGIDKKTKTKGYFLAFVIPLFSLIFGSLIGHFLGKYLAIPSLEVSVGFTILILASFFSLKKLKALDSSSSMAIKSVISDNKFSECIESDEMRRYSNLPQKV</sequence>
<reference evidence="2" key="1">
    <citation type="submission" date="2019-10" db="EMBL/GenBank/DDBJ databases">
        <title>Metagenomic sequencing of thiosulfate-disproportionating enrichment culture.</title>
        <authorList>
            <person name="Umezawa K."/>
            <person name="Kojima H."/>
            <person name="Fukui M."/>
        </authorList>
    </citation>
    <scope>NUCLEOTIDE SEQUENCE</scope>
    <source>
        <strain evidence="2">45J</strain>
    </source>
</reference>
<proteinExistence type="predicted"/>
<dbReference type="Pfam" id="PF04246">
    <property type="entry name" value="RseC_MucC"/>
    <property type="match status" value="1"/>
</dbReference>
<comment type="caution">
    <text evidence="2">The sequence shown here is derived from an EMBL/GenBank/DDBJ whole genome shotgun (WGS) entry which is preliminary data.</text>
</comment>
<evidence type="ECO:0000256" key="1">
    <source>
        <dbReference type="SAM" id="Phobius"/>
    </source>
</evidence>
<organism evidence="2">
    <name type="scientific">hot springs metagenome</name>
    <dbReference type="NCBI Taxonomy" id="433727"/>
    <lineage>
        <taxon>unclassified sequences</taxon>
        <taxon>metagenomes</taxon>
        <taxon>ecological metagenomes</taxon>
    </lineage>
</organism>
<accession>A0A5J4L2U9</accession>
<keyword evidence="1" id="KW-0812">Transmembrane</keyword>